<sequence>MRTEENRKGLPRGRSVSLSGRCRATGKYIIVKVKKAFRIPAGAMGTAESSGTSGKEEATLCS</sequence>
<name>C0BXN6_9FIRM</name>
<evidence type="ECO:0000313" key="2">
    <source>
        <dbReference type="EMBL" id="EEG75343.1"/>
    </source>
</evidence>
<keyword evidence="3" id="KW-1185">Reference proteome</keyword>
<reference evidence="2" key="1">
    <citation type="submission" date="2009-02" db="EMBL/GenBank/DDBJ databases">
        <authorList>
            <person name="Fulton L."/>
            <person name="Clifton S."/>
            <person name="Fulton B."/>
            <person name="Xu J."/>
            <person name="Minx P."/>
            <person name="Pepin K.H."/>
            <person name="Johnson M."/>
            <person name="Bhonagiri V."/>
            <person name="Nash W.E."/>
            <person name="Mardis E.R."/>
            <person name="Wilson R.K."/>
        </authorList>
    </citation>
    <scope>NUCLEOTIDE SEQUENCE [LARGE SCALE GENOMIC DNA]</scope>
    <source>
        <strain evidence="2">DSM 15053</strain>
    </source>
</reference>
<proteinExistence type="predicted"/>
<accession>C0BXN6</accession>
<dbReference type="RefSeq" id="WP_006441906.1">
    <property type="nucleotide sequence ID" value="NZ_CP036524.1"/>
</dbReference>
<reference evidence="2" key="2">
    <citation type="submission" date="2013-06" db="EMBL/GenBank/DDBJ databases">
        <title>Draft genome sequence of Clostridium hylemonae (DSM 15053).</title>
        <authorList>
            <person name="Sudarsanam P."/>
            <person name="Ley R."/>
            <person name="Guruge J."/>
            <person name="Turnbaugh P.J."/>
            <person name="Mahowald M."/>
            <person name="Liep D."/>
            <person name="Gordon J."/>
        </authorList>
    </citation>
    <scope>NUCLEOTIDE SEQUENCE</scope>
    <source>
        <strain evidence="2">DSM 15053</strain>
    </source>
</reference>
<dbReference type="EMBL" id="ABYI02000012">
    <property type="protein sequence ID" value="EEG75343.1"/>
    <property type="molecule type" value="Genomic_DNA"/>
</dbReference>
<comment type="caution">
    <text evidence="2">The sequence shown here is derived from an EMBL/GenBank/DDBJ whole genome shotgun (WGS) entry which is preliminary data.</text>
</comment>
<dbReference type="Proteomes" id="UP000004893">
    <property type="component" value="Unassembled WGS sequence"/>
</dbReference>
<gene>
    <name evidence="2" type="ORF">CLOHYLEM_04573</name>
</gene>
<feature type="region of interest" description="Disordered" evidence="1">
    <location>
        <begin position="43"/>
        <end position="62"/>
    </location>
</feature>
<dbReference type="AlphaFoldDB" id="C0BXN6"/>
<organism evidence="2 3">
    <name type="scientific">[Clostridium] hylemonae DSM 15053</name>
    <dbReference type="NCBI Taxonomy" id="553973"/>
    <lineage>
        <taxon>Bacteria</taxon>
        <taxon>Bacillati</taxon>
        <taxon>Bacillota</taxon>
        <taxon>Clostridia</taxon>
        <taxon>Lachnospirales</taxon>
        <taxon>Lachnospiraceae</taxon>
    </lineage>
</organism>
<dbReference type="STRING" id="553973.CLOHYLEM_04573"/>
<dbReference type="HOGENOM" id="CLU_2896095_0_0_9"/>
<protein>
    <submittedName>
        <fullName evidence="2">Uncharacterized protein</fullName>
    </submittedName>
</protein>
<evidence type="ECO:0000256" key="1">
    <source>
        <dbReference type="SAM" id="MobiDB-lite"/>
    </source>
</evidence>
<evidence type="ECO:0000313" key="3">
    <source>
        <dbReference type="Proteomes" id="UP000004893"/>
    </source>
</evidence>